<accession>A0ABS1JWT1</accession>
<dbReference type="RefSeq" id="WP_201693379.1">
    <property type="nucleotide sequence ID" value="NZ_JAEQND010000022.1"/>
</dbReference>
<reference evidence="1 2" key="1">
    <citation type="journal article" date="2017" name="Int. J. Syst. Evol. Microbiol.">
        <title>Ramlibacter alkalitolerans sp. nov., alkali-tolerant bacterium isolated from soil of ginseng.</title>
        <authorList>
            <person name="Lee D.H."/>
            <person name="Cha C.J."/>
        </authorList>
    </citation>
    <scope>NUCLEOTIDE SEQUENCE [LARGE SCALE GENOMIC DNA]</scope>
    <source>
        <strain evidence="1 2">KACC 19305</strain>
    </source>
</reference>
<proteinExistence type="predicted"/>
<keyword evidence="2" id="KW-1185">Reference proteome</keyword>
<organism evidence="1 2">
    <name type="scientific">Ramlibacter alkalitolerans</name>
    <dbReference type="NCBI Taxonomy" id="2039631"/>
    <lineage>
        <taxon>Bacteria</taxon>
        <taxon>Pseudomonadati</taxon>
        <taxon>Pseudomonadota</taxon>
        <taxon>Betaproteobacteria</taxon>
        <taxon>Burkholderiales</taxon>
        <taxon>Comamonadaceae</taxon>
        <taxon>Ramlibacter</taxon>
    </lineage>
</organism>
<evidence type="ECO:0000313" key="2">
    <source>
        <dbReference type="Proteomes" id="UP000622707"/>
    </source>
</evidence>
<comment type="caution">
    <text evidence="1">The sequence shown here is derived from an EMBL/GenBank/DDBJ whole genome shotgun (WGS) entry which is preliminary data.</text>
</comment>
<dbReference type="EMBL" id="JAEQND010000022">
    <property type="protein sequence ID" value="MBL0428739.1"/>
    <property type="molecule type" value="Genomic_DNA"/>
</dbReference>
<name>A0ABS1JWT1_9BURK</name>
<evidence type="ECO:0000313" key="1">
    <source>
        <dbReference type="EMBL" id="MBL0428739.1"/>
    </source>
</evidence>
<sequence>MFIWPIQSVEDRPDVTLTDWAAFEVPLNGPNEAWTRHLAGWSCEDRHGQVCSAIESFDPTTGQCLTSSGRVYRLTGRPGMNGDAQYVWNRWKRIAGVESERDVTREVLLAMKADQNPQTPAG</sequence>
<dbReference type="Proteomes" id="UP000622707">
    <property type="component" value="Unassembled WGS sequence"/>
</dbReference>
<gene>
    <name evidence="1" type="ORF">JI746_26785</name>
</gene>
<protein>
    <submittedName>
        <fullName evidence="1">Uncharacterized protein</fullName>
    </submittedName>
</protein>